<organism evidence="7 8">
    <name type="scientific">Anaerocolumna xylanovorans DSM 12503</name>
    <dbReference type="NCBI Taxonomy" id="1121345"/>
    <lineage>
        <taxon>Bacteria</taxon>
        <taxon>Bacillati</taxon>
        <taxon>Bacillota</taxon>
        <taxon>Clostridia</taxon>
        <taxon>Lachnospirales</taxon>
        <taxon>Lachnospiraceae</taxon>
        <taxon>Anaerocolumna</taxon>
    </lineage>
</organism>
<dbReference type="Pfam" id="PF22666">
    <property type="entry name" value="Glyco_hydro_2_N2"/>
    <property type="match status" value="1"/>
</dbReference>
<evidence type="ECO:0000256" key="2">
    <source>
        <dbReference type="ARBA" id="ARBA00022801"/>
    </source>
</evidence>
<dbReference type="STRING" id="1121345.SAMN02745217_00677"/>
<accession>A0A1M7Y040</accession>
<evidence type="ECO:0000313" key="8">
    <source>
        <dbReference type="Proteomes" id="UP000184612"/>
    </source>
</evidence>
<dbReference type="GO" id="GO:0005975">
    <property type="term" value="P:carbohydrate metabolic process"/>
    <property type="evidence" value="ECO:0007669"/>
    <property type="project" value="InterPro"/>
</dbReference>
<comment type="similarity">
    <text evidence="1">Belongs to the glycosyl hydrolase 2 family.</text>
</comment>
<dbReference type="InterPro" id="IPR036156">
    <property type="entry name" value="Beta-gal/glucu_dom_sf"/>
</dbReference>
<evidence type="ECO:0000256" key="1">
    <source>
        <dbReference type="ARBA" id="ARBA00007401"/>
    </source>
</evidence>
<keyword evidence="8" id="KW-1185">Reference proteome</keyword>
<dbReference type="Pfam" id="PF00703">
    <property type="entry name" value="Glyco_hydro_2"/>
    <property type="match status" value="1"/>
</dbReference>
<dbReference type="PANTHER" id="PTHR42732:SF1">
    <property type="entry name" value="BETA-MANNOSIDASE"/>
    <property type="match status" value="1"/>
</dbReference>
<dbReference type="Gene3D" id="2.60.120.260">
    <property type="entry name" value="Galactose-binding domain-like"/>
    <property type="match status" value="1"/>
</dbReference>
<dbReference type="InterPro" id="IPR017853">
    <property type="entry name" value="GH"/>
</dbReference>
<evidence type="ECO:0000259" key="6">
    <source>
        <dbReference type="Pfam" id="PF22666"/>
    </source>
</evidence>
<feature type="domain" description="Beta-mannosidase-like galactose-binding" evidence="6">
    <location>
        <begin position="61"/>
        <end position="132"/>
    </location>
</feature>
<gene>
    <name evidence="7" type="ORF">SAMN02745217_00677</name>
</gene>
<reference evidence="7 8" key="1">
    <citation type="submission" date="2016-12" db="EMBL/GenBank/DDBJ databases">
        <authorList>
            <person name="Song W.-J."/>
            <person name="Kurnit D.M."/>
        </authorList>
    </citation>
    <scope>NUCLEOTIDE SEQUENCE [LARGE SCALE GENOMIC DNA]</scope>
    <source>
        <strain evidence="7 8">DSM 12503</strain>
    </source>
</reference>
<dbReference type="InterPro" id="IPR006103">
    <property type="entry name" value="Glyco_hydro_2_cat"/>
</dbReference>
<keyword evidence="2" id="KW-0378">Hydrolase</keyword>
<dbReference type="InterPro" id="IPR051913">
    <property type="entry name" value="GH2_Domain-Containing"/>
</dbReference>
<dbReference type="Gene3D" id="2.60.40.10">
    <property type="entry name" value="Immunoglobulins"/>
    <property type="match status" value="1"/>
</dbReference>
<dbReference type="PANTHER" id="PTHR42732">
    <property type="entry name" value="BETA-GALACTOSIDASE"/>
    <property type="match status" value="1"/>
</dbReference>
<dbReference type="SUPFAM" id="SSF49785">
    <property type="entry name" value="Galactose-binding domain-like"/>
    <property type="match status" value="1"/>
</dbReference>
<proteinExistence type="inferred from homology"/>
<dbReference type="AlphaFoldDB" id="A0A1M7Y040"/>
<evidence type="ECO:0000259" key="4">
    <source>
        <dbReference type="Pfam" id="PF00703"/>
    </source>
</evidence>
<keyword evidence="3" id="KW-0326">Glycosidase</keyword>
<dbReference type="InterPro" id="IPR054593">
    <property type="entry name" value="Beta-mannosidase-like_N2"/>
</dbReference>
<dbReference type="EMBL" id="FRFD01000003">
    <property type="protein sequence ID" value="SHO44658.1"/>
    <property type="molecule type" value="Genomic_DNA"/>
</dbReference>
<evidence type="ECO:0000256" key="3">
    <source>
        <dbReference type="ARBA" id="ARBA00023295"/>
    </source>
</evidence>
<evidence type="ECO:0000313" key="7">
    <source>
        <dbReference type="EMBL" id="SHO44658.1"/>
    </source>
</evidence>
<feature type="domain" description="Glycoside hydrolase family 2 immunoglobulin-like beta-sandwich" evidence="4">
    <location>
        <begin position="213"/>
        <end position="308"/>
    </location>
</feature>
<sequence length="721" mass="83516">MMRTRYDLDGLWEYEPLEWIMLQSDGSEKIVDKAIPAKGKMQIPANWHYSGLPDFFGKVRFTRQFNMVPDSQKSAYLCFTGVDYACEIWLNGRYVGRHEGCFQAFEFEVTPYLKDSSSHVLEVTVESPNEEPVSVWPHKKRLIKGILSHWDAKQGSWDNETGQDGNTGGIWGNVYLEYRNPVHIDCVSLHTQLLPKTSKDNVSLSSWEKREDIDDSLKAYIWINVKTNGPFPTGKRAEIRITLTDEEGQVFQKDVPIHSSQTDILFVLPEPKLWWTWDLGEQHMYLVCTELLLEDEITDRHQYYTGLREIEVDPLTGTWKVNGKRLFIRGTNVIPSLWLAHYTDDMLEKDIDLLKGAYINAVRVCVHVTKPEFYAACDKAGILIWQDFLLQWGYTNENSIVESACRQIKDMVRQLKKYTSISVWCCQNESLFFNNEVVGPQLVRAVKEEDNSRYVHPVSHFNEHPYPGWYGGHMEAFRSFQGSKMITEFGAQALPSVEETIEMNDGSKWPPDWDKLGYHDFQYDQTFYSAKIDAGDNWNTFVNNSQHYQAKLLKLAIESFRHSRFEKLGAYFQFMFMDCWPAITWSVVSYKRIPKKGYYTLQQVNQPVLVGTDLGRDCWFYKLQKGGGDPEITISPWVINDLHKEINDCEFAASLEAENGSMKAFLNKQHFSIGPDMLYNLQPFNFKHVNVYKPGAYRLVFQVTQKDQVISANSYDITIGK</sequence>
<name>A0A1M7Y040_9FIRM</name>
<dbReference type="GO" id="GO:0004553">
    <property type="term" value="F:hydrolase activity, hydrolyzing O-glycosyl compounds"/>
    <property type="evidence" value="ECO:0007669"/>
    <property type="project" value="InterPro"/>
</dbReference>
<dbReference type="RefSeq" id="WP_175561973.1">
    <property type="nucleotide sequence ID" value="NZ_FRFD01000003.1"/>
</dbReference>
<evidence type="ECO:0000259" key="5">
    <source>
        <dbReference type="Pfam" id="PF02836"/>
    </source>
</evidence>
<dbReference type="SUPFAM" id="SSF49303">
    <property type="entry name" value="beta-Galactosidase/glucuronidase domain"/>
    <property type="match status" value="1"/>
</dbReference>
<dbReference type="InterPro" id="IPR008979">
    <property type="entry name" value="Galactose-bd-like_sf"/>
</dbReference>
<dbReference type="InterPro" id="IPR006102">
    <property type="entry name" value="Ig-like_GH2"/>
</dbReference>
<dbReference type="Pfam" id="PF02836">
    <property type="entry name" value="Glyco_hydro_2_C"/>
    <property type="match status" value="1"/>
</dbReference>
<dbReference type="Proteomes" id="UP000184612">
    <property type="component" value="Unassembled WGS sequence"/>
</dbReference>
<dbReference type="Gene3D" id="3.20.20.80">
    <property type="entry name" value="Glycosidases"/>
    <property type="match status" value="1"/>
</dbReference>
<dbReference type="SUPFAM" id="SSF51445">
    <property type="entry name" value="(Trans)glycosidases"/>
    <property type="match status" value="1"/>
</dbReference>
<protein>
    <submittedName>
        <fullName evidence="7">Beta-mannosidase</fullName>
    </submittedName>
</protein>
<feature type="domain" description="Glycoside hydrolase family 2 catalytic" evidence="5">
    <location>
        <begin position="320"/>
        <end position="460"/>
    </location>
</feature>
<dbReference type="InterPro" id="IPR013783">
    <property type="entry name" value="Ig-like_fold"/>
</dbReference>